<accession>A0AA39KAB5</accession>
<evidence type="ECO:0000256" key="1">
    <source>
        <dbReference type="SAM" id="MobiDB-lite"/>
    </source>
</evidence>
<reference evidence="2" key="1">
    <citation type="submission" date="2023-06" db="EMBL/GenBank/DDBJ databases">
        <authorList>
            <consortium name="Lawrence Berkeley National Laboratory"/>
            <person name="Ahrendt S."/>
            <person name="Sahu N."/>
            <person name="Indic B."/>
            <person name="Wong-Bajracharya J."/>
            <person name="Merenyi Z."/>
            <person name="Ke H.-M."/>
            <person name="Monk M."/>
            <person name="Kocsube S."/>
            <person name="Drula E."/>
            <person name="Lipzen A."/>
            <person name="Balint B."/>
            <person name="Henrissat B."/>
            <person name="Andreopoulos B."/>
            <person name="Martin F.M."/>
            <person name="Harder C.B."/>
            <person name="Rigling D."/>
            <person name="Ford K.L."/>
            <person name="Foster G.D."/>
            <person name="Pangilinan J."/>
            <person name="Papanicolaou A."/>
            <person name="Barry K."/>
            <person name="LaButti K."/>
            <person name="Viragh M."/>
            <person name="Koriabine M."/>
            <person name="Yan M."/>
            <person name="Riley R."/>
            <person name="Champramary S."/>
            <person name="Plett K.L."/>
            <person name="Tsai I.J."/>
            <person name="Slot J."/>
            <person name="Sipos G."/>
            <person name="Plett J."/>
            <person name="Nagy L.G."/>
            <person name="Grigoriev I.V."/>
        </authorList>
    </citation>
    <scope>NUCLEOTIDE SEQUENCE</scope>
    <source>
        <strain evidence="2">CCBAS 213</strain>
    </source>
</reference>
<dbReference type="AlphaFoldDB" id="A0AA39KAB5"/>
<dbReference type="Proteomes" id="UP001175211">
    <property type="component" value="Unassembled WGS sequence"/>
</dbReference>
<dbReference type="GeneID" id="85364363"/>
<keyword evidence="3" id="KW-1185">Reference proteome</keyword>
<comment type="caution">
    <text evidence="2">The sequence shown here is derived from an EMBL/GenBank/DDBJ whole genome shotgun (WGS) entry which is preliminary data.</text>
</comment>
<name>A0AA39KAB5_ARMTA</name>
<evidence type="ECO:0000313" key="2">
    <source>
        <dbReference type="EMBL" id="KAK0457178.1"/>
    </source>
</evidence>
<sequence length="238" mass="26819">MSVDAHIGINDIDQPRVTSFLLPPPQVLLAAQNYDGLKPRIFVTDDIRRDVNIVSLPLGLLKISSHVEFEEQSVFTLPRNQHGDFPVTTYRHPASELPNFNQPQDCLKTTYFRPPGPGLRRDDYLSLSMCHEDFEYMYRLPASEGQKWISQSANLAEPKARFGAAHQAFPAILGSESMSDFHGSSSTSISSRLKPCLVNITRQGNKVKRPARNQRNATAKPSRPRRQPGTHSTRDRQK</sequence>
<proteinExistence type="predicted"/>
<organism evidence="2 3">
    <name type="scientific">Armillaria tabescens</name>
    <name type="common">Ringless honey mushroom</name>
    <name type="synonym">Agaricus tabescens</name>
    <dbReference type="NCBI Taxonomy" id="1929756"/>
    <lineage>
        <taxon>Eukaryota</taxon>
        <taxon>Fungi</taxon>
        <taxon>Dikarya</taxon>
        <taxon>Basidiomycota</taxon>
        <taxon>Agaricomycotina</taxon>
        <taxon>Agaricomycetes</taxon>
        <taxon>Agaricomycetidae</taxon>
        <taxon>Agaricales</taxon>
        <taxon>Marasmiineae</taxon>
        <taxon>Physalacriaceae</taxon>
        <taxon>Desarmillaria</taxon>
    </lineage>
</organism>
<protein>
    <submittedName>
        <fullName evidence="2">Uncharacterized protein</fullName>
    </submittedName>
</protein>
<gene>
    <name evidence="2" type="ORF">EV420DRAFT_1765251</name>
</gene>
<dbReference type="EMBL" id="JAUEPS010000023">
    <property type="protein sequence ID" value="KAK0457178.1"/>
    <property type="molecule type" value="Genomic_DNA"/>
</dbReference>
<feature type="region of interest" description="Disordered" evidence="1">
    <location>
        <begin position="201"/>
        <end position="238"/>
    </location>
</feature>
<evidence type="ECO:0000313" key="3">
    <source>
        <dbReference type="Proteomes" id="UP001175211"/>
    </source>
</evidence>
<dbReference type="RefSeq" id="XP_060329493.1">
    <property type="nucleotide sequence ID" value="XM_060480815.1"/>
</dbReference>